<proteinExistence type="predicted"/>
<dbReference type="FunFam" id="1.20.5.1160:FF:000002">
    <property type="entry name" value="Type I keratin 10"/>
    <property type="match status" value="1"/>
</dbReference>
<evidence type="ECO:0000259" key="10">
    <source>
        <dbReference type="PROSITE" id="PS51842"/>
    </source>
</evidence>
<reference evidence="12" key="1">
    <citation type="submission" date="2018-12" db="EMBL/GenBank/DDBJ databases">
        <authorList>
            <person name="Yazar S."/>
        </authorList>
    </citation>
    <scope>NUCLEOTIDE SEQUENCE [LARGE SCALE GENOMIC DNA]</scope>
</reference>
<dbReference type="InterPro" id="IPR039008">
    <property type="entry name" value="IF_rod_dom"/>
</dbReference>
<keyword evidence="3 8" id="KW-0175">Coiled coil</keyword>
<evidence type="ECO:0000256" key="7">
    <source>
        <dbReference type="ARBA" id="ARBA00046049"/>
    </source>
</evidence>
<feature type="coiled-coil region" evidence="8">
    <location>
        <begin position="159"/>
        <end position="232"/>
    </location>
</feature>
<evidence type="ECO:0000256" key="5">
    <source>
        <dbReference type="ARBA" id="ARBA00041708"/>
    </source>
</evidence>
<dbReference type="FunFam" id="1.20.5.500:FF:000001">
    <property type="entry name" value="Type II keratin 23"/>
    <property type="match status" value="1"/>
</dbReference>
<dbReference type="GO" id="GO:0045109">
    <property type="term" value="P:intermediate filament organization"/>
    <property type="evidence" value="ECO:0007669"/>
    <property type="project" value="TreeGrafter"/>
</dbReference>
<protein>
    <recommendedName>
        <fullName evidence="4">Keratin, type I cytoskeletal 10</fullName>
    </recommendedName>
    <alternativeName>
        <fullName evidence="5">Cytokeratin-10</fullName>
    </alternativeName>
    <alternativeName>
        <fullName evidence="6">Keratin-10</fullName>
    </alternativeName>
</protein>
<feature type="compositionally biased region" description="Polar residues" evidence="9">
    <location>
        <begin position="1"/>
        <end position="11"/>
    </location>
</feature>
<evidence type="ECO:0000256" key="4">
    <source>
        <dbReference type="ARBA" id="ARBA00040327"/>
    </source>
</evidence>
<accession>A0A4X2K2C0</accession>
<dbReference type="SUPFAM" id="SSF64593">
    <property type="entry name" value="Intermediate filament protein, coiled coil region"/>
    <property type="match status" value="2"/>
</dbReference>
<dbReference type="GO" id="GO:0030855">
    <property type="term" value="P:epithelial cell differentiation"/>
    <property type="evidence" value="ECO:0007669"/>
    <property type="project" value="TreeGrafter"/>
</dbReference>
<evidence type="ECO:0000256" key="3">
    <source>
        <dbReference type="ARBA" id="ARBA00023054"/>
    </source>
</evidence>
<dbReference type="Pfam" id="PF00038">
    <property type="entry name" value="Filament"/>
    <property type="match status" value="1"/>
</dbReference>
<evidence type="ECO:0000313" key="12">
    <source>
        <dbReference type="Proteomes" id="UP000314987"/>
    </source>
</evidence>
<dbReference type="Ensembl" id="ENSVURT00010006955.1">
    <property type="protein sequence ID" value="ENSVURP00010006154.1"/>
    <property type="gene ID" value="ENSVURG00010004767.1"/>
</dbReference>
<comment type="function">
    <text evidence="7">Plays a role in the establishment of the epidermal barrier on plantar skin. Involved in the maintenance of cell layer development and keratin filament bundles in suprabasal cells of the epithelium.</text>
</comment>
<evidence type="ECO:0000313" key="11">
    <source>
        <dbReference type="Ensembl" id="ENSVURP00010006154.1"/>
    </source>
</evidence>
<organism evidence="11 12">
    <name type="scientific">Vombatus ursinus</name>
    <name type="common">Common wombat</name>
    <dbReference type="NCBI Taxonomy" id="29139"/>
    <lineage>
        <taxon>Eukaryota</taxon>
        <taxon>Metazoa</taxon>
        <taxon>Chordata</taxon>
        <taxon>Craniata</taxon>
        <taxon>Vertebrata</taxon>
        <taxon>Euteleostomi</taxon>
        <taxon>Mammalia</taxon>
        <taxon>Metatheria</taxon>
        <taxon>Diprotodontia</taxon>
        <taxon>Vombatidae</taxon>
        <taxon>Vombatus</taxon>
    </lineage>
</organism>
<dbReference type="PANTHER" id="PTHR23239:SF137">
    <property type="entry name" value="KERATIN, TYPE I CYTOSKELETAL 10"/>
    <property type="match status" value="1"/>
</dbReference>
<dbReference type="Gene3D" id="1.20.5.170">
    <property type="match status" value="1"/>
</dbReference>
<feature type="region of interest" description="Disordered" evidence="9">
    <location>
        <begin position="1"/>
        <end position="41"/>
    </location>
</feature>
<evidence type="ECO:0000256" key="9">
    <source>
        <dbReference type="SAM" id="MobiDB-lite"/>
    </source>
</evidence>
<dbReference type="AlphaFoldDB" id="A0A4X2K2C0"/>
<evidence type="ECO:0000256" key="1">
    <source>
        <dbReference type="ARBA" id="ARBA00022744"/>
    </source>
</evidence>
<dbReference type="PANTHER" id="PTHR23239">
    <property type="entry name" value="INTERMEDIATE FILAMENT"/>
    <property type="match status" value="1"/>
</dbReference>
<reference evidence="11" key="2">
    <citation type="submission" date="2025-08" db="UniProtKB">
        <authorList>
            <consortium name="Ensembl"/>
        </authorList>
    </citation>
    <scope>IDENTIFICATION</scope>
</reference>
<dbReference type="GeneTree" id="ENSGT00940000160849"/>
<gene>
    <name evidence="11" type="primary">KRT10</name>
</gene>
<reference evidence="11" key="3">
    <citation type="submission" date="2025-09" db="UniProtKB">
        <authorList>
            <consortium name="Ensembl"/>
        </authorList>
    </citation>
    <scope>IDENTIFICATION</scope>
</reference>
<dbReference type="Gene3D" id="1.20.5.500">
    <property type="entry name" value="Single helix bin"/>
    <property type="match status" value="1"/>
</dbReference>
<dbReference type="PRINTS" id="PR01248">
    <property type="entry name" value="TYPE1KERATIN"/>
</dbReference>
<evidence type="ECO:0000256" key="2">
    <source>
        <dbReference type="ARBA" id="ARBA00022754"/>
    </source>
</evidence>
<dbReference type="GO" id="GO:0005882">
    <property type="term" value="C:intermediate filament"/>
    <property type="evidence" value="ECO:0007669"/>
    <property type="project" value="UniProtKB-KW"/>
</dbReference>
<dbReference type="Gene3D" id="1.20.5.1160">
    <property type="entry name" value="Vasodilator-stimulated phosphoprotein"/>
    <property type="match status" value="1"/>
</dbReference>
<feature type="domain" description="IF rod" evidence="10">
    <location>
        <begin position="155"/>
        <end position="469"/>
    </location>
</feature>
<keyword evidence="12" id="KW-1185">Reference proteome</keyword>
<dbReference type="GO" id="GO:0005198">
    <property type="term" value="F:structural molecule activity"/>
    <property type="evidence" value="ECO:0007669"/>
    <property type="project" value="InterPro"/>
</dbReference>
<dbReference type="Proteomes" id="UP000314987">
    <property type="component" value="Unassembled WGS sequence"/>
</dbReference>
<sequence length="525" mass="55575">MSQRYSSSKHYSSSRSGGGGGGGGGGSSSIRISSSRGSGYGVSSLGGGFSSGGGSSYGSCSRGGGFGSGSLRGFGGGFGGGSYVGSSFGGGSFGGGSCGGGGGGFGGGSFGGGSFGGGSYGGGSYGGGSFGGGSFGGVLGGGFGGGDGGLLTGNEKVTMQNLNDRLASYLHKVRALEESNYELEQKIKEWYEKHGNANQREPRDYSRYYDQIKELKDQILNLSTDNANVLLQIDNARLAADDFRLKYENEVTLRQSVEADINGLRRVLDDLTLTKSDLEMQLESLNEELAFLKKNHEEEMKALQCAAGGNVNVEMNAAPGVDLTVLLNNMRAEYEDLAEQNRRDAEAWFNEKSASLQQQISDDVGATTSARSELTEMKRTLQTLEIELQSLLATKHSLECSLTETEGNYCVQLSQIQAQIGALEEQLQQVRTETEGQKLEYEQLLHIKVYLEKEIETYCLLIDGDEGACKSGGYKSKDHGSGNLGSPAKELGKAIVVKKVLEEMDQRSKVLTTRLQSLEEKAPSN</sequence>
<name>A0A4X2K2C0_VOMUR</name>
<evidence type="ECO:0000256" key="8">
    <source>
        <dbReference type="SAM" id="Coils"/>
    </source>
</evidence>
<feature type="compositionally biased region" description="Gly residues" evidence="9">
    <location>
        <begin position="16"/>
        <end position="27"/>
    </location>
</feature>
<evidence type="ECO:0000256" key="6">
    <source>
        <dbReference type="ARBA" id="ARBA00042491"/>
    </source>
</evidence>
<dbReference type="SMART" id="SM01391">
    <property type="entry name" value="Filament"/>
    <property type="match status" value="1"/>
</dbReference>
<feature type="coiled-coil region" evidence="8">
    <location>
        <begin position="261"/>
        <end position="440"/>
    </location>
</feature>
<keyword evidence="1" id="KW-0416">Keratin</keyword>
<feature type="compositionally biased region" description="Low complexity" evidence="9">
    <location>
        <begin position="28"/>
        <end position="37"/>
    </location>
</feature>
<dbReference type="FunFam" id="1.20.5.170:FF:000002">
    <property type="entry name" value="Type I keratin KA11"/>
    <property type="match status" value="1"/>
</dbReference>
<dbReference type="PROSITE" id="PS51842">
    <property type="entry name" value="IF_ROD_2"/>
    <property type="match status" value="1"/>
</dbReference>
<keyword evidence="2" id="KW-0403">Intermediate filament</keyword>
<dbReference type="OMA" id="TGNSCGI"/>
<dbReference type="InterPro" id="IPR002957">
    <property type="entry name" value="Keratin_I"/>
</dbReference>